<dbReference type="AlphaFoldDB" id="A0A8R1I5H9"/>
<proteinExistence type="predicted"/>
<reference evidence="2" key="2">
    <citation type="submission" date="2022-06" db="UniProtKB">
        <authorList>
            <consortium name="EnsemblMetazoa"/>
        </authorList>
    </citation>
    <scope>IDENTIFICATION</scope>
    <source>
        <strain evidence="2">DF5081</strain>
    </source>
</reference>
<sequence length="91" mass="9864">MEDVTEVKRNRIESAEKSGEDDANEVFGSVLAALQNGSQDIKQEYGVSGNSSDGGVSNSSNVNEGEEEDYVGANAVIHETSENRRRMLRSI</sequence>
<evidence type="ECO:0000256" key="1">
    <source>
        <dbReference type="SAM" id="MobiDB-lite"/>
    </source>
</evidence>
<feature type="compositionally biased region" description="Low complexity" evidence="1">
    <location>
        <begin position="46"/>
        <end position="63"/>
    </location>
</feature>
<dbReference type="Proteomes" id="UP000005237">
    <property type="component" value="Unassembled WGS sequence"/>
</dbReference>
<accession>A0A8R1I5H9</accession>
<name>A0A8R1I5H9_CAEJA</name>
<dbReference type="EnsemblMetazoa" id="CJA20385.1">
    <property type="protein sequence ID" value="CJA20385.1"/>
    <property type="gene ID" value="WBGene00175957"/>
</dbReference>
<evidence type="ECO:0000313" key="2">
    <source>
        <dbReference type="EnsemblMetazoa" id="CJA20385.1"/>
    </source>
</evidence>
<feature type="compositionally biased region" description="Basic and acidic residues" evidence="1">
    <location>
        <begin position="1"/>
        <end position="20"/>
    </location>
</feature>
<evidence type="ECO:0000313" key="3">
    <source>
        <dbReference type="Proteomes" id="UP000005237"/>
    </source>
</evidence>
<keyword evidence="3" id="KW-1185">Reference proteome</keyword>
<organism evidence="2 3">
    <name type="scientific">Caenorhabditis japonica</name>
    <dbReference type="NCBI Taxonomy" id="281687"/>
    <lineage>
        <taxon>Eukaryota</taxon>
        <taxon>Metazoa</taxon>
        <taxon>Ecdysozoa</taxon>
        <taxon>Nematoda</taxon>
        <taxon>Chromadorea</taxon>
        <taxon>Rhabditida</taxon>
        <taxon>Rhabditina</taxon>
        <taxon>Rhabditomorpha</taxon>
        <taxon>Rhabditoidea</taxon>
        <taxon>Rhabditidae</taxon>
        <taxon>Peloderinae</taxon>
        <taxon>Caenorhabditis</taxon>
    </lineage>
</organism>
<feature type="region of interest" description="Disordered" evidence="1">
    <location>
        <begin position="1"/>
        <end position="24"/>
    </location>
</feature>
<reference evidence="3" key="1">
    <citation type="submission" date="2010-08" db="EMBL/GenBank/DDBJ databases">
        <authorList>
            <consortium name="Caenorhabditis japonica Sequencing Consortium"/>
            <person name="Wilson R.K."/>
        </authorList>
    </citation>
    <scope>NUCLEOTIDE SEQUENCE [LARGE SCALE GENOMIC DNA]</scope>
    <source>
        <strain evidence="3">DF5081</strain>
    </source>
</reference>
<protein>
    <submittedName>
        <fullName evidence="2">Uncharacterized protein</fullName>
    </submittedName>
</protein>
<feature type="region of interest" description="Disordered" evidence="1">
    <location>
        <begin position="42"/>
        <end position="77"/>
    </location>
</feature>